<protein>
    <submittedName>
        <fullName evidence="2">Uncharacterized protein</fullName>
    </submittedName>
</protein>
<name>A0A1L7WMB9_9HELO</name>
<organism evidence="2 3">
    <name type="scientific">Phialocephala subalpina</name>
    <dbReference type="NCBI Taxonomy" id="576137"/>
    <lineage>
        <taxon>Eukaryota</taxon>
        <taxon>Fungi</taxon>
        <taxon>Dikarya</taxon>
        <taxon>Ascomycota</taxon>
        <taxon>Pezizomycotina</taxon>
        <taxon>Leotiomycetes</taxon>
        <taxon>Helotiales</taxon>
        <taxon>Mollisiaceae</taxon>
        <taxon>Phialocephala</taxon>
        <taxon>Phialocephala fortinii species complex</taxon>
    </lineage>
</organism>
<feature type="compositionally biased region" description="Low complexity" evidence="1">
    <location>
        <begin position="45"/>
        <end position="57"/>
    </location>
</feature>
<keyword evidence="3" id="KW-1185">Reference proteome</keyword>
<gene>
    <name evidence="2" type="ORF">PAC_03803</name>
</gene>
<dbReference type="AlphaFoldDB" id="A0A1L7WMB9"/>
<dbReference type="EMBL" id="FJOG01000004">
    <property type="protein sequence ID" value="CZR53921.1"/>
    <property type="molecule type" value="Genomic_DNA"/>
</dbReference>
<dbReference type="Proteomes" id="UP000184330">
    <property type="component" value="Unassembled WGS sequence"/>
</dbReference>
<feature type="compositionally biased region" description="Low complexity" evidence="1">
    <location>
        <begin position="132"/>
        <end position="144"/>
    </location>
</feature>
<sequence>MKNLNTLKRVGHLKEAETMHSATATHFPFITSRKPGPLRHRPQIRRPTLLTNPTTQPQLPPRDRRDTHRLHPSHQHLRLRNGHPFSELLDLRLLYAIHQAIQFRVPRCLQRFQQKQSRFRAPDLHSVHPKLPKTTSPSPSSRFPSSRDVKVLEDLRDLLAALEEREAMVLAKPMETGNRTDIKTGTEVTIRKFERVYIARDMAMEDRDRERKELDWLPGSVSGSSWVCDWGCG</sequence>
<evidence type="ECO:0000256" key="1">
    <source>
        <dbReference type="SAM" id="MobiDB-lite"/>
    </source>
</evidence>
<accession>A0A1L7WMB9</accession>
<evidence type="ECO:0000313" key="3">
    <source>
        <dbReference type="Proteomes" id="UP000184330"/>
    </source>
</evidence>
<feature type="region of interest" description="Disordered" evidence="1">
    <location>
        <begin position="119"/>
        <end position="146"/>
    </location>
</feature>
<feature type="region of interest" description="Disordered" evidence="1">
    <location>
        <begin position="24"/>
        <end position="78"/>
    </location>
</feature>
<reference evidence="2 3" key="1">
    <citation type="submission" date="2016-03" db="EMBL/GenBank/DDBJ databases">
        <authorList>
            <person name="Ploux O."/>
        </authorList>
    </citation>
    <scope>NUCLEOTIDE SEQUENCE [LARGE SCALE GENOMIC DNA]</scope>
    <source>
        <strain evidence="2 3">UAMH 11012</strain>
    </source>
</reference>
<proteinExistence type="predicted"/>
<feature type="compositionally biased region" description="Basic residues" evidence="1">
    <location>
        <begin position="67"/>
        <end position="78"/>
    </location>
</feature>
<evidence type="ECO:0000313" key="2">
    <source>
        <dbReference type="EMBL" id="CZR53921.1"/>
    </source>
</evidence>